<evidence type="ECO:0000256" key="13">
    <source>
        <dbReference type="RuleBase" id="RU000688"/>
    </source>
</evidence>
<dbReference type="PRINTS" id="PR00237">
    <property type="entry name" value="GPCRRHODOPSN"/>
</dbReference>
<keyword evidence="6 14" id="KW-1133">Transmembrane helix</keyword>
<dbReference type="InterPro" id="IPR000725">
    <property type="entry name" value="Olfact_rcpt"/>
</dbReference>
<dbReference type="Gene3D" id="1.20.1070.10">
    <property type="entry name" value="Rhodopsin 7-helix transmembrane proteins"/>
    <property type="match status" value="1"/>
</dbReference>
<evidence type="ECO:0000313" key="16">
    <source>
        <dbReference type="EMBL" id="OCT67658.1"/>
    </source>
</evidence>
<evidence type="ECO:0000256" key="3">
    <source>
        <dbReference type="ARBA" id="ARBA00022606"/>
    </source>
</evidence>
<organism evidence="16 17">
    <name type="scientific">Xenopus laevis</name>
    <name type="common">African clawed frog</name>
    <dbReference type="NCBI Taxonomy" id="8355"/>
    <lineage>
        <taxon>Eukaryota</taxon>
        <taxon>Metazoa</taxon>
        <taxon>Chordata</taxon>
        <taxon>Craniata</taxon>
        <taxon>Vertebrata</taxon>
        <taxon>Euteleostomi</taxon>
        <taxon>Amphibia</taxon>
        <taxon>Batrachia</taxon>
        <taxon>Anura</taxon>
        <taxon>Pipoidea</taxon>
        <taxon>Pipidae</taxon>
        <taxon>Xenopodinae</taxon>
        <taxon>Xenopus</taxon>
        <taxon>Xenopus</taxon>
    </lineage>
</organism>
<dbReference type="InterPro" id="IPR017452">
    <property type="entry name" value="GPCR_Rhodpsn_7TM"/>
</dbReference>
<sequence length="319" mass="36405">MKENNKSTVTEFYLLGFSVSDEGAQCLFLFILIVYILTISVNTFIFVIIINDQHLHKPMYFFIAGLSFLEIWYPSVTVPRLLWDLKTRQKSISLPVCLTQFYFHSSCGATENFCLAVMAYDRFVAICNPLRYLTIMNPNTCKKLLMGSWVCGSLVVVAPCLQISKLSFCNHNEIDHYYCDFAPLVKLSCSDISSVEKTVFITACFVILGCFIVIIVSYVFIIHTIMTFSLHFERQRAFSTCGAQLIVIFIFYGTTIFLFLRSSTGDFLHVNKILSVFPSIVVPFLNPIIYTLRNKEVKVSMKKTFQRIRSLVGGFSALH</sequence>
<dbReference type="PROSITE" id="PS50262">
    <property type="entry name" value="G_PROTEIN_RECEP_F1_2"/>
    <property type="match status" value="1"/>
</dbReference>
<dbReference type="CDD" id="cd13954">
    <property type="entry name" value="7tmA_OR"/>
    <property type="match status" value="1"/>
</dbReference>
<keyword evidence="12 13" id="KW-0807">Transducer</keyword>
<evidence type="ECO:0000256" key="6">
    <source>
        <dbReference type="ARBA" id="ARBA00022989"/>
    </source>
</evidence>
<keyword evidence="10 13" id="KW-0675">Receptor</keyword>
<keyword evidence="4 13" id="KW-0812">Transmembrane</keyword>
<dbReference type="PRINTS" id="PR00245">
    <property type="entry name" value="OLFACTORYR"/>
</dbReference>
<evidence type="ECO:0000256" key="11">
    <source>
        <dbReference type="ARBA" id="ARBA00023180"/>
    </source>
</evidence>
<feature type="transmembrane region" description="Helical" evidence="14">
    <location>
        <begin position="27"/>
        <end position="50"/>
    </location>
</feature>
<evidence type="ECO:0000313" key="17">
    <source>
        <dbReference type="Proteomes" id="UP000694892"/>
    </source>
</evidence>
<dbReference type="Proteomes" id="UP000694892">
    <property type="component" value="Chromosome 8L"/>
</dbReference>
<keyword evidence="7 13" id="KW-0297">G-protein coupled receptor</keyword>
<dbReference type="GO" id="GO:0005886">
    <property type="term" value="C:plasma membrane"/>
    <property type="evidence" value="ECO:0007669"/>
    <property type="project" value="UniProtKB-SubCell"/>
</dbReference>
<name>A0A974C6W9_XENLA</name>
<evidence type="ECO:0000256" key="9">
    <source>
        <dbReference type="ARBA" id="ARBA00023157"/>
    </source>
</evidence>
<dbReference type="OMA" id="CTETSHI"/>
<dbReference type="PROSITE" id="PS00237">
    <property type="entry name" value="G_PROTEIN_RECEP_F1_1"/>
    <property type="match status" value="1"/>
</dbReference>
<proteinExistence type="inferred from homology"/>
<feature type="transmembrane region" description="Helical" evidence="14">
    <location>
        <begin position="62"/>
        <end position="83"/>
    </location>
</feature>
<evidence type="ECO:0000259" key="15">
    <source>
        <dbReference type="PROSITE" id="PS50262"/>
    </source>
</evidence>
<dbReference type="AlphaFoldDB" id="A0A974C6W9"/>
<protein>
    <recommendedName>
        <fullName evidence="14">Olfactory receptor</fullName>
    </recommendedName>
</protein>
<dbReference type="InterPro" id="IPR050939">
    <property type="entry name" value="Olfactory_GPCR1"/>
</dbReference>
<dbReference type="PANTHER" id="PTHR24242">
    <property type="entry name" value="G-PROTEIN COUPLED RECEPTOR"/>
    <property type="match status" value="1"/>
</dbReference>
<dbReference type="GO" id="GO:0004930">
    <property type="term" value="F:G protein-coupled receptor activity"/>
    <property type="evidence" value="ECO:0007669"/>
    <property type="project" value="UniProtKB-KW"/>
</dbReference>
<dbReference type="Pfam" id="PF13853">
    <property type="entry name" value="7tm_4"/>
    <property type="match status" value="1"/>
</dbReference>
<evidence type="ECO:0000256" key="2">
    <source>
        <dbReference type="ARBA" id="ARBA00022475"/>
    </source>
</evidence>
<accession>A0A974C6W9</accession>
<keyword evidence="3 14" id="KW-0716">Sensory transduction</keyword>
<dbReference type="EMBL" id="CM004480">
    <property type="protein sequence ID" value="OCT67658.1"/>
    <property type="molecule type" value="Genomic_DNA"/>
</dbReference>
<evidence type="ECO:0000256" key="5">
    <source>
        <dbReference type="ARBA" id="ARBA00022725"/>
    </source>
</evidence>
<keyword evidence="11" id="KW-0325">Glycoprotein</keyword>
<evidence type="ECO:0000256" key="10">
    <source>
        <dbReference type="ARBA" id="ARBA00023170"/>
    </source>
</evidence>
<evidence type="ECO:0000256" key="12">
    <source>
        <dbReference type="ARBA" id="ARBA00023224"/>
    </source>
</evidence>
<keyword evidence="8 14" id="KW-0472">Membrane</keyword>
<dbReference type="SUPFAM" id="SSF81321">
    <property type="entry name" value="Family A G protein-coupled receptor-like"/>
    <property type="match status" value="1"/>
</dbReference>
<keyword evidence="9" id="KW-1015">Disulfide bond</keyword>
<gene>
    <name evidence="16" type="ORF">XELAEV_18038959mg</name>
</gene>
<keyword evidence="2 14" id="KW-1003">Cell membrane</keyword>
<evidence type="ECO:0000256" key="14">
    <source>
        <dbReference type="RuleBase" id="RU363047"/>
    </source>
</evidence>
<reference evidence="17" key="1">
    <citation type="journal article" date="2016" name="Nature">
        <title>Genome evolution in the allotetraploid frog Xenopus laevis.</title>
        <authorList>
            <person name="Session A.M."/>
            <person name="Uno Y."/>
            <person name="Kwon T."/>
            <person name="Chapman J.A."/>
            <person name="Toyoda A."/>
            <person name="Takahashi S."/>
            <person name="Fukui A."/>
            <person name="Hikosaka A."/>
            <person name="Suzuki A."/>
            <person name="Kondo M."/>
            <person name="van Heeringen S.J."/>
            <person name="Quigley I."/>
            <person name="Heinz S."/>
            <person name="Ogino H."/>
            <person name="Ochi H."/>
            <person name="Hellsten U."/>
            <person name="Lyons J.B."/>
            <person name="Simakov O."/>
            <person name="Putnam N."/>
            <person name="Stites J."/>
            <person name="Kuroki Y."/>
            <person name="Tanaka T."/>
            <person name="Michiue T."/>
            <person name="Watanabe M."/>
            <person name="Bogdanovic O."/>
            <person name="Lister R."/>
            <person name="Georgiou G."/>
            <person name="Paranjpe S.S."/>
            <person name="van Kruijsbergen I."/>
            <person name="Shu S."/>
            <person name="Carlson J."/>
            <person name="Kinoshita T."/>
            <person name="Ohta Y."/>
            <person name="Mawaribuchi S."/>
            <person name="Jenkins J."/>
            <person name="Grimwood J."/>
            <person name="Schmutz J."/>
            <person name="Mitros T."/>
            <person name="Mozaffari S.V."/>
            <person name="Suzuki Y."/>
            <person name="Haramoto Y."/>
            <person name="Yamamoto T.S."/>
            <person name="Takagi C."/>
            <person name="Heald R."/>
            <person name="Miller K."/>
            <person name="Haudenschild C."/>
            <person name="Kitzman J."/>
            <person name="Nakayama T."/>
            <person name="Izutsu Y."/>
            <person name="Robert J."/>
            <person name="Fortriede J."/>
            <person name="Burns K."/>
            <person name="Lotay V."/>
            <person name="Karimi K."/>
            <person name="Yasuoka Y."/>
            <person name="Dichmann D.S."/>
            <person name="Flajnik M.F."/>
            <person name="Houston D.W."/>
            <person name="Shendure J."/>
            <person name="DuPasquier L."/>
            <person name="Vize P.D."/>
            <person name="Zorn A.M."/>
            <person name="Ito M."/>
            <person name="Marcotte E.M."/>
            <person name="Wallingford J.B."/>
            <person name="Ito Y."/>
            <person name="Asashima M."/>
            <person name="Ueno N."/>
            <person name="Matsuda Y."/>
            <person name="Veenstra G.J."/>
            <person name="Fujiyama A."/>
            <person name="Harland R.M."/>
            <person name="Taira M."/>
            <person name="Rokhsar D.S."/>
        </authorList>
    </citation>
    <scope>NUCLEOTIDE SEQUENCE [LARGE SCALE GENOMIC DNA]</scope>
    <source>
        <strain evidence="17">J</strain>
    </source>
</reference>
<dbReference type="GO" id="GO:0004984">
    <property type="term" value="F:olfactory receptor activity"/>
    <property type="evidence" value="ECO:0007669"/>
    <property type="project" value="InterPro"/>
</dbReference>
<evidence type="ECO:0000256" key="7">
    <source>
        <dbReference type="ARBA" id="ARBA00023040"/>
    </source>
</evidence>
<evidence type="ECO:0000256" key="4">
    <source>
        <dbReference type="ARBA" id="ARBA00022692"/>
    </source>
</evidence>
<feature type="transmembrane region" description="Helical" evidence="14">
    <location>
        <begin position="237"/>
        <end position="260"/>
    </location>
</feature>
<dbReference type="FunFam" id="1.20.1070.10:FF:000001">
    <property type="entry name" value="Olfactory receptor"/>
    <property type="match status" value="1"/>
</dbReference>
<comment type="subcellular location">
    <subcellularLocation>
        <location evidence="1 14">Cell membrane</location>
        <topology evidence="1 14">Multi-pass membrane protein</topology>
    </subcellularLocation>
</comment>
<feature type="transmembrane region" description="Helical" evidence="14">
    <location>
        <begin position="272"/>
        <end position="292"/>
    </location>
</feature>
<evidence type="ECO:0000256" key="8">
    <source>
        <dbReference type="ARBA" id="ARBA00023136"/>
    </source>
</evidence>
<comment type="similarity">
    <text evidence="13">Belongs to the G-protein coupled receptor 1 family.</text>
</comment>
<dbReference type="InterPro" id="IPR000276">
    <property type="entry name" value="GPCR_Rhodpsn"/>
</dbReference>
<keyword evidence="5 14" id="KW-0552">Olfaction</keyword>
<feature type="transmembrane region" description="Helical" evidence="14">
    <location>
        <begin position="144"/>
        <end position="164"/>
    </location>
</feature>
<evidence type="ECO:0000256" key="1">
    <source>
        <dbReference type="ARBA" id="ARBA00004651"/>
    </source>
</evidence>
<feature type="transmembrane region" description="Helical" evidence="14">
    <location>
        <begin position="200"/>
        <end position="225"/>
    </location>
</feature>
<feature type="domain" description="G-protein coupled receptors family 1 profile" evidence="15">
    <location>
        <begin position="41"/>
        <end position="290"/>
    </location>
</feature>
<dbReference type="PANTHER" id="PTHR24242:SF359">
    <property type="entry name" value="ODORANT RECEPTOR-RELATED"/>
    <property type="match status" value="1"/>
</dbReference>